<evidence type="ECO:0000313" key="2">
    <source>
        <dbReference type="Proteomes" id="UP000193498"/>
    </source>
</evidence>
<accession>A0A1Y1Y3B1</accession>
<evidence type="ECO:0000313" key="1">
    <source>
        <dbReference type="EMBL" id="ORX92490.1"/>
    </source>
</evidence>
<proteinExistence type="predicted"/>
<evidence type="ECO:0008006" key="3">
    <source>
        <dbReference type="Google" id="ProtNLM"/>
    </source>
</evidence>
<organism evidence="1 2">
    <name type="scientific">Basidiobolus meristosporus CBS 931.73</name>
    <dbReference type="NCBI Taxonomy" id="1314790"/>
    <lineage>
        <taxon>Eukaryota</taxon>
        <taxon>Fungi</taxon>
        <taxon>Fungi incertae sedis</taxon>
        <taxon>Zoopagomycota</taxon>
        <taxon>Entomophthoromycotina</taxon>
        <taxon>Basidiobolomycetes</taxon>
        <taxon>Basidiobolales</taxon>
        <taxon>Basidiobolaceae</taxon>
        <taxon>Basidiobolus</taxon>
    </lineage>
</organism>
<comment type="caution">
    <text evidence="1">The sequence shown here is derived from an EMBL/GenBank/DDBJ whole genome shotgun (WGS) entry which is preliminary data.</text>
</comment>
<dbReference type="InParanoid" id="A0A1Y1Y3B1"/>
<dbReference type="AlphaFoldDB" id="A0A1Y1Y3B1"/>
<reference evidence="1 2" key="1">
    <citation type="submission" date="2016-07" db="EMBL/GenBank/DDBJ databases">
        <title>Pervasive Adenine N6-methylation of Active Genes in Fungi.</title>
        <authorList>
            <consortium name="DOE Joint Genome Institute"/>
            <person name="Mondo S.J."/>
            <person name="Dannebaum R.O."/>
            <person name="Kuo R.C."/>
            <person name="Labutti K."/>
            <person name="Haridas S."/>
            <person name="Kuo A."/>
            <person name="Salamov A."/>
            <person name="Ahrendt S.R."/>
            <person name="Lipzen A."/>
            <person name="Sullivan W."/>
            <person name="Andreopoulos W.B."/>
            <person name="Clum A."/>
            <person name="Lindquist E."/>
            <person name="Daum C."/>
            <person name="Ramamoorthy G.K."/>
            <person name="Gryganskyi A."/>
            <person name="Culley D."/>
            <person name="Magnuson J.K."/>
            <person name="James T.Y."/>
            <person name="O'Malley M.A."/>
            <person name="Stajich J.E."/>
            <person name="Spatafora J.W."/>
            <person name="Visel A."/>
            <person name="Grigoriev I.V."/>
        </authorList>
    </citation>
    <scope>NUCLEOTIDE SEQUENCE [LARGE SCALE GENOMIC DNA]</scope>
    <source>
        <strain evidence="1 2">CBS 931.73</strain>
    </source>
</reference>
<keyword evidence="2" id="KW-1185">Reference proteome</keyword>
<name>A0A1Y1Y3B1_9FUNG</name>
<dbReference type="Proteomes" id="UP000193498">
    <property type="component" value="Unassembled WGS sequence"/>
</dbReference>
<dbReference type="EMBL" id="MCFE01000273">
    <property type="protein sequence ID" value="ORX92490.1"/>
    <property type="molecule type" value="Genomic_DNA"/>
</dbReference>
<gene>
    <name evidence="1" type="ORF">K493DRAFT_303299</name>
</gene>
<protein>
    <recommendedName>
        <fullName evidence="3">Ankyrin</fullName>
    </recommendedName>
</protein>
<sequence>MSSFQEIVKALRVSLSTEIQEIVLFYVGDVVLYFNFFGKPGSRIGDLVISQGGPGFVLEEAIRRGHQPLLRWLLTTVSYPIDYLLTSAVCYGNLGILSYFISLIGEGYKEHDTPAKLLCILKGKLHMLKYLFQENPALKEGQCWDECIHSCLLVGISKSSETYTWYLRNHRILPLISKEDRIKACLQNNNVAGAIDLASHRRPTLLVKALRVAPSGSEETYRKLILSYASEANVLALIARACVRLGYTETLEVLFNEPYNVHVEYDFFLNIPNLAVVEILHKYASQRNIISCLLSYGRIRRVKTRLSTYQTSKCHLKLLKTYTDSYESINQRLNPRWAGQQSEDVLLFLIDLAGVTSSARLVKKYVLYGIECGHLQLLRKLVPLLKERVMRSITQGIAEEDLHRNARRYEMEYPNIYHGERPEVVEYLFELGITQPTHLNPLMHRFDLKFIRNLVERGLVRDDSDGDLVEWNLETKRMLTDFILRDISENPYHTYRSEKGYLMALIRSTWDVFPYREQYCSLESHHSRPVSFSACDKFSSTFAWSCYPLLPFMRICPLNWAKCPKVMVSNVESAIRAANLRLLLPQQRKYIKHSPI</sequence>